<name>A0A384K7F7_BOTFB</name>
<dbReference type="AlphaFoldDB" id="A0A384K7F7"/>
<keyword evidence="3" id="KW-1185">Reference proteome</keyword>
<dbReference type="EMBL" id="CP009820">
    <property type="protein sequence ID" value="ATZ58702.1"/>
    <property type="molecule type" value="Genomic_DNA"/>
</dbReference>
<protein>
    <submittedName>
        <fullName evidence="2">Uncharacterized protein</fullName>
    </submittedName>
</protein>
<dbReference type="OrthoDB" id="192832at2759"/>
<evidence type="ECO:0000256" key="1">
    <source>
        <dbReference type="SAM" id="SignalP"/>
    </source>
</evidence>
<dbReference type="Pfam" id="PF26113">
    <property type="entry name" value="GH16_XgeA"/>
    <property type="match status" value="1"/>
</dbReference>
<dbReference type="EMBL" id="CP009820">
    <property type="protein sequence ID" value="ATZ58700.1"/>
    <property type="molecule type" value="Genomic_DNA"/>
</dbReference>
<dbReference type="GeneID" id="5428272"/>
<sequence length="124" mass="13751">MMNSKSFLSLGIYLLSILTTINAQYSLAATYNAANFFDDFTFFTAADPTEGYVVYEPLVAAEEAGLVSTENNQVYLGVDHTTLNPSGGRESVRLTSNQAWGEGMKTIHIDGKEADQKRRLHCRY</sequence>
<keyword evidence="1" id="KW-0732">Signal</keyword>
<evidence type="ECO:0000313" key="3">
    <source>
        <dbReference type="Proteomes" id="UP000001798"/>
    </source>
</evidence>
<dbReference type="Gene3D" id="2.60.120.200">
    <property type="match status" value="1"/>
</dbReference>
<dbReference type="Proteomes" id="UP000001798">
    <property type="component" value="Chromosome 16"/>
</dbReference>
<evidence type="ECO:0000313" key="2">
    <source>
        <dbReference type="EMBL" id="ATZ58702.1"/>
    </source>
</evidence>
<reference evidence="2 3" key="1">
    <citation type="journal article" date="2011" name="PLoS Genet.">
        <title>Genomic analysis of the necrotrophic fungal pathogens Sclerotinia sclerotiorum and Botrytis cinerea.</title>
        <authorList>
            <person name="Amselem J."/>
            <person name="Cuomo C.A."/>
            <person name="van Kan J.A."/>
            <person name="Viaud M."/>
            <person name="Benito E.P."/>
            <person name="Couloux A."/>
            <person name="Coutinho P.M."/>
            <person name="de Vries R.P."/>
            <person name="Dyer P.S."/>
            <person name="Fillinger S."/>
            <person name="Fournier E."/>
            <person name="Gout L."/>
            <person name="Hahn M."/>
            <person name="Kohn L."/>
            <person name="Lapalu N."/>
            <person name="Plummer K.M."/>
            <person name="Pradier J.M."/>
            <person name="Quevillon E."/>
            <person name="Sharon A."/>
            <person name="Simon A."/>
            <person name="ten Have A."/>
            <person name="Tudzynski B."/>
            <person name="Tudzynski P."/>
            <person name="Wincker P."/>
            <person name="Andrew M."/>
            <person name="Anthouard V."/>
            <person name="Beever R.E."/>
            <person name="Beffa R."/>
            <person name="Benoit I."/>
            <person name="Bouzid O."/>
            <person name="Brault B."/>
            <person name="Chen Z."/>
            <person name="Choquer M."/>
            <person name="Collemare J."/>
            <person name="Cotton P."/>
            <person name="Danchin E.G."/>
            <person name="Da Silva C."/>
            <person name="Gautier A."/>
            <person name="Giraud C."/>
            <person name="Giraud T."/>
            <person name="Gonzalez C."/>
            <person name="Grossetete S."/>
            <person name="Guldener U."/>
            <person name="Henrissat B."/>
            <person name="Howlett B.J."/>
            <person name="Kodira C."/>
            <person name="Kretschmer M."/>
            <person name="Lappartient A."/>
            <person name="Leroch M."/>
            <person name="Levis C."/>
            <person name="Mauceli E."/>
            <person name="Neuveglise C."/>
            <person name="Oeser B."/>
            <person name="Pearson M."/>
            <person name="Poulain J."/>
            <person name="Poussereau N."/>
            <person name="Quesneville H."/>
            <person name="Rascle C."/>
            <person name="Schumacher J."/>
            <person name="Segurens B."/>
            <person name="Sexton A."/>
            <person name="Silva E."/>
            <person name="Sirven C."/>
            <person name="Soanes D.M."/>
            <person name="Talbot N.J."/>
            <person name="Templeton M."/>
            <person name="Yandava C."/>
            <person name="Yarden O."/>
            <person name="Zeng Q."/>
            <person name="Rollins J.A."/>
            <person name="Lebrun M.H."/>
            <person name="Dickman M."/>
        </authorList>
    </citation>
    <scope>NUCLEOTIDE SEQUENCE [LARGE SCALE GENOMIC DNA]</scope>
    <source>
        <strain evidence="2 3">B05.10</strain>
    </source>
</reference>
<organism evidence="2 3">
    <name type="scientific">Botryotinia fuckeliana (strain B05.10)</name>
    <name type="common">Noble rot fungus</name>
    <name type="synonym">Botrytis cinerea</name>
    <dbReference type="NCBI Taxonomy" id="332648"/>
    <lineage>
        <taxon>Eukaryota</taxon>
        <taxon>Fungi</taxon>
        <taxon>Dikarya</taxon>
        <taxon>Ascomycota</taxon>
        <taxon>Pezizomycotina</taxon>
        <taxon>Leotiomycetes</taxon>
        <taxon>Helotiales</taxon>
        <taxon>Sclerotiniaceae</taxon>
        <taxon>Botrytis</taxon>
    </lineage>
</organism>
<reference evidence="2" key="4">
    <citation type="submission" date="2017-12" db="EMBL/GenBank/DDBJ databases">
        <authorList>
            <person name="van Kan J."/>
        </authorList>
    </citation>
    <scope>NUCLEOTIDE SEQUENCE</scope>
    <source>
        <strain evidence="2">B05.10</strain>
    </source>
</reference>
<reference evidence="2 3" key="2">
    <citation type="journal article" date="2012" name="Eukaryot. Cell">
        <title>Genome update of Botrytis cinerea strains B05.10 and T4.</title>
        <authorList>
            <person name="Staats M."/>
            <person name="van Kan J.A."/>
        </authorList>
    </citation>
    <scope>NUCLEOTIDE SEQUENCE [LARGE SCALE GENOMIC DNA]</scope>
    <source>
        <strain evidence="2 3">B05.10</strain>
    </source>
</reference>
<reference evidence="2 3" key="3">
    <citation type="journal article" date="2017" name="Mol. Plant Pathol.">
        <title>A gapless genome sequence of the fungus Botrytis cinerea.</title>
        <authorList>
            <person name="Van Kan J.A."/>
            <person name="Stassen J.H."/>
            <person name="Mosbach A."/>
            <person name="Van Der Lee T.A."/>
            <person name="Faino L."/>
            <person name="Farmer A.D."/>
            <person name="Papasotiriou D.G."/>
            <person name="Zhou S."/>
            <person name="Seidl M.F."/>
            <person name="Cottam E."/>
            <person name="Edel D."/>
            <person name="Hahn M."/>
            <person name="Schwartz D.C."/>
            <person name="Dietrich R.A."/>
            <person name="Widdison S."/>
            <person name="Scalliet G."/>
        </authorList>
    </citation>
    <scope>NUCLEOTIDE SEQUENCE [LARGE SCALE GENOMIC DNA]</scope>
    <source>
        <strain evidence="2 3">B05.10</strain>
    </source>
</reference>
<proteinExistence type="predicted"/>
<feature type="signal peptide" evidence="1">
    <location>
        <begin position="1"/>
        <end position="23"/>
    </location>
</feature>
<dbReference type="RefSeq" id="XP_024553954.1">
    <property type="nucleotide sequence ID" value="XM_024698137.1"/>
</dbReference>
<accession>A0A384K7F7</accession>
<gene>
    <name evidence="2" type="ORF">BCIN_16g04060</name>
</gene>
<dbReference type="VEuPathDB" id="FungiDB:Bcin16g04060"/>
<feature type="chain" id="PRO_5036073152" evidence="1">
    <location>
        <begin position="24"/>
        <end position="124"/>
    </location>
</feature>
<dbReference type="RefSeq" id="XP_024553952.1">
    <property type="nucleotide sequence ID" value="XM_024698135.1"/>
</dbReference>